<dbReference type="Proteomes" id="UP000887116">
    <property type="component" value="Unassembled WGS sequence"/>
</dbReference>
<organism evidence="1 2">
    <name type="scientific">Trichonephila clavata</name>
    <name type="common">Joro spider</name>
    <name type="synonym">Nephila clavata</name>
    <dbReference type="NCBI Taxonomy" id="2740835"/>
    <lineage>
        <taxon>Eukaryota</taxon>
        <taxon>Metazoa</taxon>
        <taxon>Ecdysozoa</taxon>
        <taxon>Arthropoda</taxon>
        <taxon>Chelicerata</taxon>
        <taxon>Arachnida</taxon>
        <taxon>Araneae</taxon>
        <taxon>Araneomorphae</taxon>
        <taxon>Entelegynae</taxon>
        <taxon>Araneoidea</taxon>
        <taxon>Nephilidae</taxon>
        <taxon>Trichonephila</taxon>
    </lineage>
</organism>
<proteinExistence type="predicted"/>
<dbReference type="AlphaFoldDB" id="A0A8X6GFT7"/>
<sequence>MLTVSDEVYVEEGHLLPEKWPPSLLQVWRRTSGVKEGVLLSSLYTIPSLSWGMKQVGGGIDFARRWLALLHKTLANGVFEKPSSPVETRYPQYESNISIRLLS</sequence>
<evidence type="ECO:0000313" key="1">
    <source>
        <dbReference type="EMBL" id="GFR03527.1"/>
    </source>
</evidence>
<dbReference type="OrthoDB" id="10476422at2759"/>
<dbReference type="EMBL" id="BMAO01005729">
    <property type="protein sequence ID" value="GFR03527.1"/>
    <property type="molecule type" value="Genomic_DNA"/>
</dbReference>
<protein>
    <submittedName>
        <fullName evidence="1">Uncharacterized protein</fullName>
    </submittedName>
</protein>
<gene>
    <name evidence="1" type="ORF">TNCT_389821</name>
</gene>
<evidence type="ECO:0000313" key="2">
    <source>
        <dbReference type="Proteomes" id="UP000887116"/>
    </source>
</evidence>
<comment type="caution">
    <text evidence="1">The sequence shown here is derived from an EMBL/GenBank/DDBJ whole genome shotgun (WGS) entry which is preliminary data.</text>
</comment>
<name>A0A8X6GFT7_TRICU</name>
<reference evidence="1" key="1">
    <citation type="submission" date="2020-07" db="EMBL/GenBank/DDBJ databases">
        <title>Multicomponent nature underlies the extraordinary mechanical properties of spider dragline silk.</title>
        <authorList>
            <person name="Kono N."/>
            <person name="Nakamura H."/>
            <person name="Mori M."/>
            <person name="Yoshida Y."/>
            <person name="Ohtoshi R."/>
            <person name="Malay A.D."/>
            <person name="Moran D.A.P."/>
            <person name="Tomita M."/>
            <person name="Numata K."/>
            <person name="Arakawa K."/>
        </authorList>
    </citation>
    <scope>NUCLEOTIDE SEQUENCE</scope>
</reference>
<accession>A0A8X6GFT7</accession>
<keyword evidence="2" id="KW-1185">Reference proteome</keyword>